<dbReference type="Pfam" id="PF01965">
    <property type="entry name" value="DJ-1_PfpI"/>
    <property type="match status" value="1"/>
</dbReference>
<gene>
    <name evidence="3" type="ORF">H9871_08280</name>
</gene>
<comment type="caution">
    <text evidence="3">The sequence shown here is derived from an EMBL/GenBank/DDBJ whole genome shotgun (WGS) entry which is preliminary data.</text>
</comment>
<dbReference type="NCBIfam" id="TIGR01382">
    <property type="entry name" value="PfpI"/>
    <property type="match status" value="1"/>
</dbReference>
<dbReference type="PROSITE" id="PS51276">
    <property type="entry name" value="PEPTIDASE_C56_PFPI"/>
    <property type="match status" value="1"/>
</dbReference>
<evidence type="ECO:0000313" key="3">
    <source>
        <dbReference type="EMBL" id="HIX00128.1"/>
    </source>
</evidence>
<protein>
    <submittedName>
        <fullName evidence="3">Type 1 glutamine amidotransferase</fullName>
    </submittedName>
</protein>
<evidence type="ECO:0000256" key="1">
    <source>
        <dbReference type="ARBA" id="ARBA00008542"/>
    </source>
</evidence>
<proteinExistence type="inferred from homology"/>
<comment type="similarity">
    <text evidence="1">Belongs to the peptidase C56 family.</text>
</comment>
<dbReference type="PANTHER" id="PTHR42733:SF12">
    <property type="entry name" value="PROTEINASE"/>
    <property type="match status" value="1"/>
</dbReference>
<name>A0A9D2A7A7_9MICC</name>
<dbReference type="Proteomes" id="UP000824151">
    <property type="component" value="Unassembled WGS sequence"/>
</dbReference>
<evidence type="ECO:0000259" key="2">
    <source>
        <dbReference type="Pfam" id="PF01965"/>
    </source>
</evidence>
<dbReference type="Gene3D" id="3.40.50.880">
    <property type="match status" value="1"/>
</dbReference>
<reference evidence="3" key="1">
    <citation type="journal article" date="2021" name="PeerJ">
        <title>Extensive microbial diversity within the chicken gut microbiome revealed by metagenomics and culture.</title>
        <authorList>
            <person name="Gilroy R."/>
            <person name="Ravi A."/>
            <person name="Getino M."/>
            <person name="Pursley I."/>
            <person name="Horton D.L."/>
            <person name="Alikhan N.F."/>
            <person name="Baker D."/>
            <person name="Gharbi K."/>
            <person name="Hall N."/>
            <person name="Watson M."/>
            <person name="Adriaenssens E.M."/>
            <person name="Foster-Nyarko E."/>
            <person name="Jarju S."/>
            <person name="Secka A."/>
            <person name="Antonio M."/>
            <person name="Oren A."/>
            <person name="Chaudhuri R.R."/>
            <person name="La Ragione R."/>
            <person name="Hildebrand F."/>
            <person name="Pallen M.J."/>
        </authorList>
    </citation>
    <scope>NUCLEOTIDE SEQUENCE</scope>
    <source>
        <strain evidence="3">ChiHejej3B27-3195</strain>
    </source>
</reference>
<dbReference type="InterPro" id="IPR006286">
    <property type="entry name" value="C56_PfpI-like"/>
</dbReference>
<organism evidence="3 4">
    <name type="scientific">Candidatus Nesterenkonia stercoripullorum</name>
    <dbReference type="NCBI Taxonomy" id="2838701"/>
    <lineage>
        <taxon>Bacteria</taxon>
        <taxon>Bacillati</taxon>
        <taxon>Actinomycetota</taxon>
        <taxon>Actinomycetes</taxon>
        <taxon>Micrococcales</taxon>
        <taxon>Micrococcaceae</taxon>
        <taxon>Nesterenkonia</taxon>
    </lineage>
</organism>
<dbReference type="CDD" id="cd03134">
    <property type="entry name" value="GATase1_PfpI_like"/>
    <property type="match status" value="1"/>
</dbReference>
<reference evidence="3" key="2">
    <citation type="submission" date="2021-04" db="EMBL/GenBank/DDBJ databases">
        <authorList>
            <person name="Gilroy R."/>
        </authorList>
    </citation>
    <scope>NUCLEOTIDE SEQUENCE</scope>
    <source>
        <strain evidence="3">ChiHejej3B27-3195</strain>
    </source>
</reference>
<dbReference type="EMBL" id="DXGD01000307">
    <property type="protein sequence ID" value="HIX00128.1"/>
    <property type="molecule type" value="Genomic_DNA"/>
</dbReference>
<dbReference type="SUPFAM" id="SSF52317">
    <property type="entry name" value="Class I glutamine amidotransferase-like"/>
    <property type="match status" value="1"/>
</dbReference>
<keyword evidence="3" id="KW-0315">Glutamine amidotransferase</keyword>
<sequence>MAETLQGKRVAILSADGVERVELEQPREALERAGAQTEVLSIHDGEIKARENDLDEAGTFTVDGLVADASVGDYDALLLPGGTVNPDQLRVDKDAVSFVRDFVESGKPVAAICHGPWTLIEAGVATGRTLTSFPSIRTDLRNAGANVVDQEVVVDKNLITSRSPEDLPAFSEAIVSQLAGTTTKEEETS</sequence>
<dbReference type="InterPro" id="IPR029062">
    <property type="entry name" value="Class_I_gatase-like"/>
</dbReference>
<dbReference type="InterPro" id="IPR002818">
    <property type="entry name" value="DJ-1/PfpI"/>
</dbReference>
<dbReference type="AlphaFoldDB" id="A0A9D2A7A7"/>
<accession>A0A9D2A7A7</accession>
<evidence type="ECO:0000313" key="4">
    <source>
        <dbReference type="Proteomes" id="UP000824151"/>
    </source>
</evidence>
<feature type="domain" description="DJ-1/PfpI" evidence="2">
    <location>
        <begin position="8"/>
        <end position="176"/>
    </location>
</feature>
<dbReference type="PANTHER" id="PTHR42733">
    <property type="entry name" value="DJ-1 PROTEIN"/>
    <property type="match status" value="1"/>
</dbReference>